<comment type="caution">
    <text evidence="2">Lacks conserved residue(s) required for the propagation of feature annotation.</text>
</comment>
<keyword evidence="2" id="KW-0460">Magnesium</keyword>
<organism evidence="3 4">
    <name type="scientific">Methyloceanibacter methanicus</name>
    <dbReference type="NCBI Taxonomy" id="1774968"/>
    <lineage>
        <taxon>Bacteria</taxon>
        <taxon>Pseudomonadati</taxon>
        <taxon>Pseudomonadota</taxon>
        <taxon>Alphaproteobacteria</taxon>
        <taxon>Hyphomicrobiales</taxon>
        <taxon>Hyphomicrobiaceae</taxon>
        <taxon>Methyloceanibacter</taxon>
    </lineage>
</organism>
<dbReference type="PANTHER" id="PTHR43210:SF5">
    <property type="entry name" value="DETHIOBIOTIN SYNTHETASE"/>
    <property type="match status" value="1"/>
</dbReference>
<comment type="caution">
    <text evidence="3">The sequence shown here is derived from an EMBL/GenBank/DDBJ whole genome shotgun (WGS) entry which is preliminary data.</text>
</comment>
<feature type="binding site" evidence="2">
    <location>
        <begin position="183"/>
        <end position="185"/>
    </location>
    <ligand>
        <name>ATP</name>
        <dbReference type="ChEBI" id="CHEBI:30616"/>
    </ligand>
</feature>
<dbReference type="AlphaFoldDB" id="A0A1E3VZ09"/>
<keyword evidence="2" id="KW-0963">Cytoplasm</keyword>
<dbReference type="CDD" id="cd03109">
    <property type="entry name" value="DTBS"/>
    <property type="match status" value="1"/>
</dbReference>
<feature type="binding site" evidence="2">
    <location>
        <position position="43"/>
    </location>
    <ligand>
        <name>Mg(2+)</name>
        <dbReference type="ChEBI" id="CHEBI:18420"/>
    </ligand>
</feature>
<feature type="binding site" evidence="2">
    <location>
        <position position="99"/>
    </location>
    <ligand>
        <name>Mg(2+)</name>
        <dbReference type="ChEBI" id="CHEBI:18420"/>
    </ligand>
</feature>
<evidence type="ECO:0000313" key="4">
    <source>
        <dbReference type="Proteomes" id="UP000094501"/>
    </source>
</evidence>
<comment type="cofactor">
    <cofactor evidence="2">
        <name>Mg(2+)</name>
        <dbReference type="ChEBI" id="CHEBI:18420"/>
    </cofactor>
</comment>
<dbReference type="InterPro" id="IPR027417">
    <property type="entry name" value="P-loop_NTPase"/>
</dbReference>
<gene>
    <name evidence="2" type="primary">bioD</name>
    <name evidence="3" type="ORF">AUC68_06160</name>
</gene>
<feature type="binding site" evidence="2">
    <location>
        <position position="43"/>
    </location>
    <ligand>
        <name>ATP</name>
        <dbReference type="ChEBI" id="CHEBI:30616"/>
    </ligand>
</feature>
<dbReference type="Proteomes" id="UP000094501">
    <property type="component" value="Unassembled WGS sequence"/>
</dbReference>
<dbReference type="UniPathway" id="UPA00078">
    <property type="reaction ID" value="UER00161"/>
</dbReference>
<dbReference type="GO" id="GO:0004141">
    <property type="term" value="F:dethiobiotin synthase activity"/>
    <property type="evidence" value="ECO:0007669"/>
    <property type="project" value="UniProtKB-UniRule"/>
</dbReference>
<dbReference type="HAMAP" id="MF_00336">
    <property type="entry name" value="BioD"/>
    <property type="match status" value="1"/>
</dbReference>
<evidence type="ECO:0000256" key="2">
    <source>
        <dbReference type="HAMAP-Rule" id="MF_00336"/>
    </source>
</evidence>
<reference evidence="3 4" key="1">
    <citation type="journal article" date="2016" name="Environ. Microbiol.">
        <title>New Methyloceanibacter diversity from North Sea sediments includes methanotroph containing solely the soluble methane monooxygenase.</title>
        <authorList>
            <person name="Vekeman B."/>
            <person name="Kerckhof F.M."/>
            <person name="Cremers G."/>
            <person name="de Vos P."/>
            <person name="Vandamme P."/>
            <person name="Boon N."/>
            <person name="Op den Camp H.J."/>
            <person name="Heylen K."/>
        </authorList>
    </citation>
    <scope>NUCLEOTIDE SEQUENCE [LARGE SCALE GENOMIC DNA]</scope>
    <source>
        <strain evidence="3 4">R-67174</strain>
    </source>
</reference>
<comment type="similarity">
    <text evidence="2">Belongs to the dethiobiotin synthetase family.</text>
</comment>
<dbReference type="RefSeq" id="WP_069437515.1">
    <property type="nucleotide sequence ID" value="NZ_LPWG01000012.1"/>
</dbReference>
<dbReference type="OrthoDB" id="9802097at2"/>
<comment type="subunit">
    <text evidence="2">Homodimer.</text>
</comment>
<dbReference type="GO" id="GO:0005524">
    <property type="term" value="F:ATP binding"/>
    <property type="evidence" value="ECO:0007669"/>
    <property type="project" value="UniProtKB-UniRule"/>
</dbReference>
<evidence type="ECO:0000256" key="1">
    <source>
        <dbReference type="ARBA" id="ARBA00022756"/>
    </source>
</evidence>
<dbReference type="InterPro" id="IPR004472">
    <property type="entry name" value="DTB_synth_BioD"/>
</dbReference>
<name>A0A1E3VZ09_9HYPH</name>
<dbReference type="GO" id="GO:0009102">
    <property type="term" value="P:biotin biosynthetic process"/>
    <property type="evidence" value="ECO:0007669"/>
    <property type="project" value="UniProtKB-UniRule"/>
</dbReference>
<feature type="binding site" evidence="2">
    <location>
        <begin position="99"/>
        <end position="102"/>
    </location>
    <ligand>
        <name>ATP</name>
        <dbReference type="ChEBI" id="CHEBI:30616"/>
    </ligand>
</feature>
<dbReference type="PANTHER" id="PTHR43210">
    <property type="entry name" value="DETHIOBIOTIN SYNTHETASE"/>
    <property type="match status" value="1"/>
</dbReference>
<accession>A0A1E3VZ09</accession>
<dbReference type="SUPFAM" id="SSF52540">
    <property type="entry name" value="P-loop containing nucleoside triphosphate hydrolases"/>
    <property type="match status" value="1"/>
</dbReference>
<comment type="subcellular location">
    <subcellularLocation>
        <location evidence="2">Cytoplasm</location>
    </subcellularLocation>
</comment>
<protein>
    <recommendedName>
        <fullName evidence="2">ATP-dependent dethiobiotin synthetase BioD</fullName>
        <ecNumber evidence="2">6.3.3.3</ecNumber>
    </recommendedName>
    <alternativeName>
        <fullName evidence="2">DTB synthetase</fullName>
        <shortName evidence="2">DTBS</shortName>
    </alternativeName>
    <alternativeName>
        <fullName evidence="2">Dethiobiotin synthase</fullName>
    </alternativeName>
</protein>
<keyword evidence="2" id="KW-0436">Ligase</keyword>
<evidence type="ECO:0000313" key="3">
    <source>
        <dbReference type="EMBL" id="ODR98787.1"/>
    </source>
</evidence>
<sequence length="210" mass="22523">MSGFFVTGTDTEVGKTLVSAWLLTQLDGSYWKPIQAGTVPTTDSATVQRLAELPVSRVLPEAYLLPEPMAPHEAARRANIALDMEKLQLPPHDGLVVVEGAGGLMVPIASGAYMIDLADSLDLPIILVARSTLGTINHTLLSLEAIRRRGLPLAGVVISGPETPHNRAAIERFGQVEVIAEIPFLETVSRDTLKAIPPELDLLKLATVRP</sequence>
<comment type="pathway">
    <text evidence="2">Cofactor biosynthesis; biotin biosynthesis; biotin from 7,8-diaminononanoate: step 1/2.</text>
</comment>
<feature type="active site" evidence="2">
    <location>
        <position position="32"/>
    </location>
</feature>
<dbReference type="STRING" id="1774968.AUC68_06160"/>
<dbReference type="NCBIfam" id="TIGR00347">
    <property type="entry name" value="bioD"/>
    <property type="match status" value="1"/>
</dbReference>
<comment type="catalytic activity">
    <reaction evidence="2">
        <text>(7R,8S)-7,8-diammoniononanoate + CO2 + ATP = (4R,5S)-dethiobiotin + ADP + phosphate + 3 H(+)</text>
        <dbReference type="Rhea" id="RHEA:15805"/>
        <dbReference type="ChEBI" id="CHEBI:15378"/>
        <dbReference type="ChEBI" id="CHEBI:16526"/>
        <dbReference type="ChEBI" id="CHEBI:30616"/>
        <dbReference type="ChEBI" id="CHEBI:43474"/>
        <dbReference type="ChEBI" id="CHEBI:149469"/>
        <dbReference type="ChEBI" id="CHEBI:149473"/>
        <dbReference type="ChEBI" id="CHEBI:456216"/>
        <dbReference type="EC" id="6.3.3.3"/>
    </reaction>
</comment>
<dbReference type="GO" id="GO:0005829">
    <property type="term" value="C:cytosol"/>
    <property type="evidence" value="ECO:0007669"/>
    <property type="project" value="TreeGrafter"/>
</dbReference>
<dbReference type="Gene3D" id="3.40.50.300">
    <property type="entry name" value="P-loop containing nucleotide triphosphate hydrolases"/>
    <property type="match status" value="1"/>
</dbReference>
<feature type="binding site" evidence="2">
    <location>
        <position position="16"/>
    </location>
    <ligand>
        <name>Mg(2+)</name>
        <dbReference type="ChEBI" id="CHEBI:18420"/>
    </ligand>
</feature>
<keyword evidence="2" id="KW-0067">ATP-binding</keyword>
<dbReference type="PIRSF" id="PIRSF006755">
    <property type="entry name" value="DTB_synth"/>
    <property type="match status" value="1"/>
</dbReference>
<keyword evidence="2" id="KW-0547">Nucleotide-binding</keyword>
<comment type="function">
    <text evidence="2">Catalyzes a mechanistically unusual reaction, the ATP-dependent insertion of CO2 between the N7 and N8 nitrogen atoms of 7,8-diaminopelargonic acid (DAPA, also called 7,8-diammoniononanoate) to form a ureido ring.</text>
</comment>
<dbReference type="EC" id="6.3.3.3" evidence="2"/>
<keyword evidence="4" id="KW-1185">Reference proteome</keyword>
<dbReference type="Pfam" id="PF13500">
    <property type="entry name" value="AAA_26"/>
    <property type="match status" value="1"/>
</dbReference>
<proteinExistence type="inferred from homology"/>
<dbReference type="EMBL" id="LPWG01000012">
    <property type="protein sequence ID" value="ODR98787.1"/>
    <property type="molecule type" value="Genomic_DNA"/>
</dbReference>
<keyword evidence="2" id="KW-0479">Metal-binding</keyword>
<keyword evidence="1 2" id="KW-0093">Biotin biosynthesis</keyword>
<dbReference type="GO" id="GO:0000287">
    <property type="term" value="F:magnesium ion binding"/>
    <property type="evidence" value="ECO:0007669"/>
    <property type="project" value="UniProtKB-UniRule"/>
</dbReference>
<feature type="binding site" evidence="2">
    <location>
        <begin position="12"/>
        <end position="17"/>
    </location>
    <ligand>
        <name>ATP</name>
        <dbReference type="ChEBI" id="CHEBI:30616"/>
    </ligand>
</feature>